<dbReference type="EMBL" id="MAAO01000007">
    <property type="protein sequence ID" value="OUR95823.1"/>
    <property type="molecule type" value="Genomic_DNA"/>
</dbReference>
<evidence type="ECO:0000313" key="2">
    <source>
        <dbReference type="EMBL" id="OUR95823.1"/>
    </source>
</evidence>
<keyword evidence="1" id="KW-0812">Transmembrane</keyword>
<organism evidence="2 3">
    <name type="scientific">Halobacteriovorax marinus</name>
    <dbReference type="NCBI Taxonomy" id="97084"/>
    <lineage>
        <taxon>Bacteria</taxon>
        <taxon>Pseudomonadati</taxon>
        <taxon>Bdellovibrionota</taxon>
        <taxon>Bacteriovoracia</taxon>
        <taxon>Bacteriovoracales</taxon>
        <taxon>Halobacteriovoraceae</taxon>
        <taxon>Halobacteriovorax</taxon>
    </lineage>
</organism>
<protein>
    <recommendedName>
        <fullName evidence="4">Transmembrane protein</fullName>
    </recommendedName>
</protein>
<reference evidence="3" key="1">
    <citation type="journal article" date="2017" name="Proc. Natl. Acad. Sci. U.S.A.">
        <title>Simulation of Deepwater Horizon oil plume reveals substrate specialization within a complex community of hydrocarbon-degraders.</title>
        <authorList>
            <person name="Hu P."/>
            <person name="Dubinsky E.A."/>
            <person name="Probst A.J."/>
            <person name="Wang J."/>
            <person name="Sieber C.M.K."/>
            <person name="Tom L.M."/>
            <person name="Gardinali P."/>
            <person name="Banfield J.F."/>
            <person name="Atlas R.M."/>
            <person name="Andersen G.L."/>
        </authorList>
    </citation>
    <scope>NUCLEOTIDE SEQUENCE [LARGE SCALE GENOMIC DNA]</scope>
</reference>
<dbReference type="AlphaFoldDB" id="A0A1Y5FAP6"/>
<accession>A0A1Y5FAP6</accession>
<gene>
    <name evidence="2" type="ORF">A9Q84_15090</name>
</gene>
<feature type="transmembrane region" description="Helical" evidence="1">
    <location>
        <begin position="154"/>
        <end position="181"/>
    </location>
</feature>
<feature type="transmembrane region" description="Helical" evidence="1">
    <location>
        <begin position="101"/>
        <end position="120"/>
    </location>
</feature>
<feature type="transmembrane region" description="Helical" evidence="1">
    <location>
        <begin position="132"/>
        <end position="148"/>
    </location>
</feature>
<name>A0A1Y5FAP6_9BACT</name>
<evidence type="ECO:0000313" key="3">
    <source>
        <dbReference type="Proteomes" id="UP000196531"/>
    </source>
</evidence>
<evidence type="ECO:0000256" key="1">
    <source>
        <dbReference type="SAM" id="Phobius"/>
    </source>
</evidence>
<sequence length="189" mass="21189">MKKFLATVIVGAVVAQIWGMLSWMVLPWHNVDMKKFNNAEAVSQAIKSEQVGSGIYMIPNWDPKVHEDENLMKEWDRKAAAGPFVFMSVRAQGITPGMGPMMGIGFLLNIIIAAILFWLVNQTKIESCKKRAFFISIAGGVGGLYPIISNWNWWYFPAVYTVSGAADLFITWLLAGFAMVFMMNKLTEK</sequence>
<evidence type="ECO:0008006" key="4">
    <source>
        <dbReference type="Google" id="ProtNLM"/>
    </source>
</evidence>
<proteinExistence type="predicted"/>
<dbReference type="Proteomes" id="UP000196531">
    <property type="component" value="Unassembled WGS sequence"/>
</dbReference>
<keyword evidence="1" id="KW-0472">Membrane</keyword>
<comment type="caution">
    <text evidence="2">The sequence shown here is derived from an EMBL/GenBank/DDBJ whole genome shotgun (WGS) entry which is preliminary data.</text>
</comment>
<keyword evidence="1" id="KW-1133">Transmembrane helix</keyword>